<organism evidence="1 2">
    <name type="scientific">Artomyces pyxidatus</name>
    <dbReference type="NCBI Taxonomy" id="48021"/>
    <lineage>
        <taxon>Eukaryota</taxon>
        <taxon>Fungi</taxon>
        <taxon>Dikarya</taxon>
        <taxon>Basidiomycota</taxon>
        <taxon>Agaricomycotina</taxon>
        <taxon>Agaricomycetes</taxon>
        <taxon>Russulales</taxon>
        <taxon>Auriscalpiaceae</taxon>
        <taxon>Artomyces</taxon>
    </lineage>
</organism>
<dbReference type="Proteomes" id="UP000814140">
    <property type="component" value="Unassembled WGS sequence"/>
</dbReference>
<reference evidence="1" key="1">
    <citation type="submission" date="2021-03" db="EMBL/GenBank/DDBJ databases">
        <authorList>
            <consortium name="DOE Joint Genome Institute"/>
            <person name="Ahrendt S."/>
            <person name="Looney B.P."/>
            <person name="Miyauchi S."/>
            <person name="Morin E."/>
            <person name="Drula E."/>
            <person name="Courty P.E."/>
            <person name="Chicoki N."/>
            <person name="Fauchery L."/>
            <person name="Kohler A."/>
            <person name="Kuo A."/>
            <person name="Labutti K."/>
            <person name="Pangilinan J."/>
            <person name="Lipzen A."/>
            <person name="Riley R."/>
            <person name="Andreopoulos W."/>
            <person name="He G."/>
            <person name="Johnson J."/>
            <person name="Barry K.W."/>
            <person name="Grigoriev I.V."/>
            <person name="Nagy L."/>
            <person name="Hibbett D."/>
            <person name="Henrissat B."/>
            <person name="Matheny P.B."/>
            <person name="Labbe J."/>
            <person name="Martin F."/>
        </authorList>
    </citation>
    <scope>NUCLEOTIDE SEQUENCE</scope>
    <source>
        <strain evidence="1">HHB10654</strain>
    </source>
</reference>
<gene>
    <name evidence="1" type="ORF">BV25DRAFT_1872524</name>
</gene>
<evidence type="ECO:0000313" key="1">
    <source>
        <dbReference type="EMBL" id="KAI0057098.1"/>
    </source>
</evidence>
<reference evidence="1" key="2">
    <citation type="journal article" date="2022" name="New Phytol.">
        <title>Evolutionary transition to the ectomycorrhizal habit in the genomes of a hyperdiverse lineage of mushroom-forming fungi.</title>
        <authorList>
            <person name="Looney B."/>
            <person name="Miyauchi S."/>
            <person name="Morin E."/>
            <person name="Drula E."/>
            <person name="Courty P.E."/>
            <person name="Kohler A."/>
            <person name="Kuo A."/>
            <person name="LaButti K."/>
            <person name="Pangilinan J."/>
            <person name="Lipzen A."/>
            <person name="Riley R."/>
            <person name="Andreopoulos W."/>
            <person name="He G."/>
            <person name="Johnson J."/>
            <person name="Nolan M."/>
            <person name="Tritt A."/>
            <person name="Barry K.W."/>
            <person name="Grigoriev I.V."/>
            <person name="Nagy L.G."/>
            <person name="Hibbett D."/>
            <person name="Henrissat B."/>
            <person name="Matheny P.B."/>
            <person name="Labbe J."/>
            <person name="Martin F.M."/>
        </authorList>
    </citation>
    <scope>NUCLEOTIDE SEQUENCE</scope>
    <source>
        <strain evidence="1">HHB10654</strain>
    </source>
</reference>
<name>A0ACB8SMJ8_9AGAM</name>
<dbReference type="EMBL" id="MU277252">
    <property type="protein sequence ID" value="KAI0057098.1"/>
    <property type="molecule type" value="Genomic_DNA"/>
</dbReference>
<sequence>MATSSETLTPVAAVAVEPEEHEPRFALSTPSAAVYDDYGKAPPSHPGEGWTRFVCISDTHSRVYPVPPGDVLIHAGDLSSWGSFAQLEVTVKWLMELPHPTKVVIAGNHDVHWVPRRFPDVEKACNLMASKAARDAGIHYLEYESMEIPTESGKRWKVYGSPAAPRYVPGSFQYKTPQEAEEIYNKVPADTEILMTHTPPHLTLDKARRGVRAGCPQLTEALAELKDCRLHVFGHIHEAHGAEVQEDPAGHTAGRVSVNAALPWGGQAVVVDLKDFA</sequence>
<keyword evidence="2" id="KW-1185">Reference proteome</keyword>
<protein>
    <submittedName>
        <fullName evidence="1">Metallo-dependent phosphatase</fullName>
    </submittedName>
</protein>
<comment type="caution">
    <text evidence="1">The sequence shown here is derived from an EMBL/GenBank/DDBJ whole genome shotgun (WGS) entry which is preliminary data.</text>
</comment>
<accession>A0ACB8SMJ8</accession>
<proteinExistence type="predicted"/>
<evidence type="ECO:0000313" key="2">
    <source>
        <dbReference type="Proteomes" id="UP000814140"/>
    </source>
</evidence>